<dbReference type="PROSITE" id="PS50112">
    <property type="entry name" value="PAS"/>
    <property type="match status" value="1"/>
</dbReference>
<dbReference type="EMBL" id="KB822711">
    <property type="protein sequence ID" value="ETN46456.1"/>
    <property type="molecule type" value="Genomic_DNA"/>
</dbReference>
<dbReference type="OrthoDB" id="2162994at2759"/>
<feature type="compositionally biased region" description="Low complexity" evidence="7">
    <location>
        <begin position="456"/>
        <end position="472"/>
    </location>
</feature>
<keyword evidence="5" id="KW-0804">Transcription</keyword>
<protein>
    <recommendedName>
        <fullName evidence="12">White collar 2 protein</fullName>
    </recommendedName>
</protein>
<reference evidence="10 11" key="1">
    <citation type="submission" date="2013-03" db="EMBL/GenBank/DDBJ databases">
        <title>The Genome Sequence of Phialophora europaea CBS 101466.</title>
        <authorList>
            <consortium name="The Broad Institute Genomics Platform"/>
            <person name="Cuomo C."/>
            <person name="de Hoog S."/>
            <person name="Gorbushina A."/>
            <person name="Walker B."/>
            <person name="Young S.K."/>
            <person name="Zeng Q."/>
            <person name="Gargeya S."/>
            <person name="Fitzgerald M."/>
            <person name="Haas B."/>
            <person name="Abouelleil A."/>
            <person name="Allen A.W."/>
            <person name="Alvarado L."/>
            <person name="Arachchi H.M."/>
            <person name="Berlin A.M."/>
            <person name="Chapman S.B."/>
            <person name="Gainer-Dewar J."/>
            <person name="Goldberg J."/>
            <person name="Griggs A."/>
            <person name="Gujja S."/>
            <person name="Hansen M."/>
            <person name="Howarth C."/>
            <person name="Imamovic A."/>
            <person name="Ireland A."/>
            <person name="Larimer J."/>
            <person name="McCowan C."/>
            <person name="Murphy C."/>
            <person name="Pearson M."/>
            <person name="Poon T.W."/>
            <person name="Priest M."/>
            <person name="Roberts A."/>
            <person name="Saif S."/>
            <person name="Shea T."/>
            <person name="Sisk P."/>
            <person name="Sykes S."/>
            <person name="Wortman J."/>
            <person name="Nusbaum C."/>
            <person name="Birren B."/>
        </authorList>
    </citation>
    <scope>NUCLEOTIDE SEQUENCE [LARGE SCALE GENOMIC DNA]</scope>
    <source>
        <strain evidence="10 11">CBS 101466</strain>
    </source>
</reference>
<dbReference type="InterPro" id="IPR000014">
    <property type="entry name" value="PAS"/>
</dbReference>
<keyword evidence="3" id="KW-0862">Zinc</keyword>
<dbReference type="Gene3D" id="3.30.450.20">
    <property type="entry name" value="PAS domain"/>
    <property type="match status" value="1"/>
</dbReference>
<feature type="domain" description="PAS" evidence="8">
    <location>
        <begin position="82"/>
        <end position="152"/>
    </location>
</feature>
<dbReference type="RefSeq" id="XP_008711168.1">
    <property type="nucleotide sequence ID" value="XM_008712946.1"/>
</dbReference>
<dbReference type="Proteomes" id="UP000030752">
    <property type="component" value="Unassembled WGS sequence"/>
</dbReference>
<evidence type="ECO:0000256" key="3">
    <source>
        <dbReference type="ARBA" id="ARBA00022833"/>
    </source>
</evidence>
<dbReference type="SMART" id="SM00401">
    <property type="entry name" value="ZnF_GATA"/>
    <property type="match status" value="1"/>
</dbReference>
<dbReference type="PANTHER" id="PTHR47172:SF24">
    <property type="entry name" value="GATA ZINC FINGER DOMAIN-CONTAINING PROTEIN 14-RELATED"/>
    <property type="match status" value="1"/>
</dbReference>
<dbReference type="CDD" id="cd00130">
    <property type="entry name" value="PAS"/>
    <property type="match status" value="1"/>
</dbReference>
<dbReference type="Gene3D" id="3.30.50.10">
    <property type="entry name" value="Erythroid Transcription Factor GATA-1, subunit A"/>
    <property type="match status" value="1"/>
</dbReference>
<proteinExistence type="predicted"/>
<organism evidence="10 11">
    <name type="scientific">Cyphellophora europaea (strain CBS 101466)</name>
    <name type="common">Phialophora europaea</name>
    <dbReference type="NCBI Taxonomy" id="1220924"/>
    <lineage>
        <taxon>Eukaryota</taxon>
        <taxon>Fungi</taxon>
        <taxon>Dikarya</taxon>
        <taxon>Ascomycota</taxon>
        <taxon>Pezizomycotina</taxon>
        <taxon>Eurotiomycetes</taxon>
        <taxon>Chaetothyriomycetidae</taxon>
        <taxon>Chaetothyriales</taxon>
        <taxon>Cyphellophoraceae</taxon>
        <taxon>Cyphellophora</taxon>
    </lineage>
</organism>
<dbReference type="Pfam" id="PF00320">
    <property type="entry name" value="GATA"/>
    <property type="match status" value="1"/>
</dbReference>
<feature type="domain" description="GATA-type" evidence="9">
    <location>
        <begin position="388"/>
        <end position="421"/>
    </location>
</feature>
<feature type="region of interest" description="Disordered" evidence="7">
    <location>
        <begin position="366"/>
        <end position="385"/>
    </location>
</feature>
<evidence type="ECO:0000256" key="1">
    <source>
        <dbReference type="ARBA" id="ARBA00022723"/>
    </source>
</evidence>
<dbReference type="STRING" id="1220924.W2SCL6"/>
<dbReference type="GO" id="GO:0008270">
    <property type="term" value="F:zinc ion binding"/>
    <property type="evidence" value="ECO:0007669"/>
    <property type="project" value="UniProtKB-KW"/>
</dbReference>
<evidence type="ECO:0000256" key="2">
    <source>
        <dbReference type="ARBA" id="ARBA00022771"/>
    </source>
</evidence>
<dbReference type="Pfam" id="PF08447">
    <property type="entry name" value="PAS_3"/>
    <property type="match status" value="1"/>
</dbReference>
<dbReference type="SMART" id="SM00091">
    <property type="entry name" value="PAS"/>
    <property type="match status" value="1"/>
</dbReference>
<keyword evidence="2 6" id="KW-0863">Zinc-finger</keyword>
<dbReference type="HOGENOM" id="CLU_024414_2_0_1"/>
<dbReference type="eggNOG" id="KOG1601">
    <property type="taxonomic scope" value="Eukaryota"/>
</dbReference>
<keyword evidence="11" id="KW-1185">Reference proteome</keyword>
<dbReference type="GO" id="GO:0006355">
    <property type="term" value="P:regulation of DNA-templated transcription"/>
    <property type="evidence" value="ECO:0007669"/>
    <property type="project" value="InterPro"/>
</dbReference>
<sequence>MLSNIDMNNFHAFSEDVQMNMGSYSASAFDPMDATMSVAENGVRPNTSELDPNAVGGGPLPAGFGVQVPHSGSSTLTEFTKRRNWSQRVLEELKDMLYILTSDGRLLYVSPSTKALTGYEAADLDGKFISDYIHPDDAALFIREFNESIATGNPLRFYYRFRTAENKYTIFECHGHPHLTSDVSHLEMTGGPVNAPGFCRGFFMMARPYPTGNSQLLDSFIEHKIENVRLQARIAALKSEEDEEADNQVKHYHKKANTTDSTEITANSPSQTSAGVPADAQSMPPPAKPTVSNIALTREALDEANSFARPDSITDKMARYEGSSHVDSIEMFTGLRYREGERAHGISTGGTSPALIRGDAGIDIPADKTDPRYGGSIYPDKKPKKVKSADEYVCTDCGTLDSPEWRRGPSGPKTLCNACGLRWAKKEKKRGGPSGGETQGSGSGGGGTAHSGGGNSADTTTAGTTVNAGAEASGSGPHQQGNTDSV</sequence>
<feature type="region of interest" description="Disordered" evidence="7">
    <location>
        <begin position="240"/>
        <end position="290"/>
    </location>
</feature>
<evidence type="ECO:0000256" key="6">
    <source>
        <dbReference type="PROSITE-ProRule" id="PRU00094"/>
    </source>
</evidence>
<feature type="compositionally biased region" description="Gly residues" evidence="7">
    <location>
        <begin position="432"/>
        <end position="455"/>
    </location>
</feature>
<evidence type="ECO:0000256" key="5">
    <source>
        <dbReference type="ARBA" id="ARBA00023163"/>
    </source>
</evidence>
<dbReference type="PROSITE" id="PS50114">
    <property type="entry name" value="GATA_ZN_FINGER_2"/>
    <property type="match status" value="1"/>
</dbReference>
<evidence type="ECO:0000256" key="4">
    <source>
        <dbReference type="ARBA" id="ARBA00023015"/>
    </source>
</evidence>
<evidence type="ECO:0000313" key="10">
    <source>
        <dbReference type="EMBL" id="ETN46456.1"/>
    </source>
</evidence>
<dbReference type="InterPro" id="IPR000679">
    <property type="entry name" value="Znf_GATA"/>
</dbReference>
<evidence type="ECO:0000259" key="9">
    <source>
        <dbReference type="PROSITE" id="PS50114"/>
    </source>
</evidence>
<feature type="compositionally biased region" description="Polar residues" evidence="7">
    <location>
        <begin position="476"/>
        <end position="486"/>
    </location>
</feature>
<dbReference type="SUPFAM" id="SSF55785">
    <property type="entry name" value="PYP-like sensor domain (PAS domain)"/>
    <property type="match status" value="1"/>
</dbReference>
<dbReference type="GeneID" id="19967979"/>
<dbReference type="PROSITE" id="PS00344">
    <property type="entry name" value="GATA_ZN_FINGER_1"/>
    <property type="match status" value="1"/>
</dbReference>
<name>W2SCL6_CYPE1</name>
<gene>
    <name evidence="10" type="ORF">HMPREF1541_00640</name>
</gene>
<evidence type="ECO:0008006" key="12">
    <source>
        <dbReference type="Google" id="ProtNLM"/>
    </source>
</evidence>
<evidence type="ECO:0000256" key="7">
    <source>
        <dbReference type="SAM" id="MobiDB-lite"/>
    </source>
</evidence>
<evidence type="ECO:0000313" key="11">
    <source>
        <dbReference type="Proteomes" id="UP000030752"/>
    </source>
</evidence>
<feature type="compositionally biased region" description="Polar residues" evidence="7">
    <location>
        <begin position="258"/>
        <end position="274"/>
    </location>
</feature>
<keyword evidence="1" id="KW-0479">Metal-binding</keyword>
<dbReference type="PANTHER" id="PTHR47172">
    <property type="entry name" value="OS01G0976800 PROTEIN"/>
    <property type="match status" value="1"/>
</dbReference>
<dbReference type="VEuPathDB" id="FungiDB:HMPREF1541_00640"/>
<dbReference type="InterPro" id="IPR013655">
    <property type="entry name" value="PAS_fold_3"/>
</dbReference>
<accession>W2SCL6</accession>
<dbReference type="CDD" id="cd00202">
    <property type="entry name" value="ZnF_GATA"/>
    <property type="match status" value="1"/>
</dbReference>
<evidence type="ECO:0000259" key="8">
    <source>
        <dbReference type="PROSITE" id="PS50112"/>
    </source>
</evidence>
<dbReference type="AlphaFoldDB" id="W2SCL6"/>
<dbReference type="InterPro" id="IPR013088">
    <property type="entry name" value="Znf_NHR/GATA"/>
</dbReference>
<dbReference type="GO" id="GO:0043565">
    <property type="term" value="F:sequence-specific DNA binding"/>
    <property type="evidence" value="ECO:0007669"/>
    <property type="project" value="InterPro"/>
</dbReference>
<dbReference type="InParanoid" id="W2SCL6"/>
<dbReference type="InterPro" id="IPR035965">
    <property type="entry name" value="PAS-like_dom_sf"/>
</dbReference>
<feature type="region of interest" description="Disordered" evidence="7">
    <location>
        <begin position="426"/>
        <end position="486"/>
    </location>
</feature>
<dbReference type="NCBIfam" id="TIGR00229">
    <property type="entry name" value="sensory_box"/>
    <property type="match status" value="1"/>
</dbReference>
<keyword evidence="4" id="KW-0805">Transcription regulation</keyword>
<dbReference type="SUPFAM" id="SSF57716">
    <property type="entry name" value="Glucocorticoid receptor-like (DNA-binding domain)"/>
    <property type="match status" value="1"/>
</dbReference>